<evidence type="ECO:0000313" key="4">
    <source>
        <dbReference type="Proteomes" id="UP000077071"/>
    </source>
</evidence>
<feature type="region of interest" description="Disordered" evidence="1">
    <location>
        <begin position="1"/>
        <end position="48"/>
    </location>
</feature>
<feature type="transmembrane region" description="Helical" evidence="2">
    <location>
        <begin position="59"/>
        <end position="86"/>
    </location>
</feature>
<proteinExistence type="predicted"/>
<feature type="compositionally biased region" description="Low complexity" evidence="1">
    <location>
        <begin position="469"/>
        <end position="500"/>
    </location>
</feature>
<evidence type="ECO:0008006" key="5">
    <source>
        <dbReference type="Google" id="ProtNLM"/>
    </source>
</evidence>
<dbReference type="KEGG" id="rtn:A6122_1730"/>
<feature type="transmembrane region" description="Helical" evidence="2">
    <location>
        <begin position="106"/>
        <end position="124"/>
    </location>
</feature>
<dbReference type="AlphaFoldDB" id="A0A161IZ84"/>
<feature type="transmembrane region" description="Helical" evidence="2">
    <location>
        <begin position="254"/>
        <end position="284"/>
    </location>
</feature>
<protein>
    <recommendedName>
        <fullName evidence="5">O-antigen ligase family protein</fullName>
    </recommendedName>
</protein>
<reference evidence="3 4" key="1">
    <citation type="submission" date="2016-05" db="EMBL/GenBank/DDBJ databases">
        <title>Complete genome sequence of Rathayibacter tritici NCPPB 1953.</title>
        <authorList>
            <person name="Park J."/>
            <person name="Lee H.-H."/>
            <person name="Lee S.-W."/>
            <person name="Seo Y.-S."/>
        </authorList>
    </citation>
    <scope>NUCLEOTIDE SEQUENCE [LARGE SCALE GENOMIC DNA]</scope>
    <source>
        <strain evidence="3 4">NCPPB 1953</strain>
    </source>
</reference>
<sequence length="519" mass="55418">MGRHADSITDTAVHAAGRPSTVSPSRRTGTPAPRRGSSARARPSRPLVDPAQQRHEKALLVFLAVLVALSVLQLYTLGPFTAPVSWSLLFLPYLLTRLRGAHVDRVVVLVAFLLVATLFALTYSRTAAVGLRESVSVLSFLSPYLAVRQLGQSAWRIVGRALAWATPVFLVQVALTVLFQIDPVQEAAYLHWPSAVLFSDVYVRDIYTTAFNNVLQDKSGGFFLNGNIASMYMATTAMLAFAARRKGGPRVLGLTAVAGLAGALFTLSKTAIVLAIVLPLAVAAVRGLKGRSLGPVAWMIALPASAAAVYSVAEFFPQLAEAGLLTLGARGDFLRLAASAFPEHWLLGLGYGGWEDLWHLRASQFTAHSEVRPPHNLLIGAWANGGLLIAVPVLILLVTATWRALRLVLRVEKGQAWAAGALAVGILWTFLHGMADNTTWFGDQHSLATLAIALALLSATEAETGEPTAARIPASSAAPRVPGRVPTRVPGRIPTRVPGRALARSGTMRGRPEARLRGH</sequence>
<feature type="compositionally biased region" description="Low complexity" evidence="1">
    <location>
        <begin position="31"/>
        <end position="46"/>
    </location>
</feature>
<name>A0A161IZ84_9MICO</name>
<keyword evidence="2" id="KW-0472">Membrane</keyword>
<keyword evidence="2" id="KW-0812">Transmembrane</keyword>
<keyword evidence="4" id="KW-1185">Reference proteome</keyword>
<gene>
    <name evidence="3" type="ORF">A6122_1730</name>
</gene>
<organism evidence="3 4">
    <name type="scientific">Rathayibacter tritici</name>
    <dbReference type="NCBI Taxonomy" id="33888"/>
    <lineage>
        <taxon>Bacteria</taxon>
        <taxon>Bacillati</taxon>
        <taxon>Actinomycetota</taxon>
        <taxon>Actinomycetes</taxon>
        <taxon>Micrococcales</taxon>
        <taxon>Microbacteriaceae</taxon>
        <taxon>Rathayibacter</taxon>
    </lineage>
</organism>
<dbReference type="PANTHER" id="PTHR37422">
    <property type="entry name" value="TEICHURONIC ACID BIOSYNTHESIS PROTEIN TUAE"/>
    <property type="match status" value="1"/>
</dbReference>
<feature type="transmembrane region" description="Helical" evidence="2">
    <location>
        <begin position="222"/>
        <end position="242"/>
    </location>
</feature>
<feature type="transmembrane region" description="Helical" evidence="2">
    <location>
        <begin position="381"/>
        <end position="405"/>
    </location>
</feature>
<evidence type="ECO:0000256" key="1">
    <source>
        <dbReference type="SAM" id="MobiDB-lite"/>
    </source>
</evidence>
<feature type="transmembrane region" description="Helical" evidence="2">
    <location>
        <begin position="417"/>
        <end position="435"/>
    </location>
</feature>
<dbReference type="InterPro" id="IPR051533">
    <property type="entry name" value="WaaL-like"/>
</dbReference>
<accession>A0A161IZ84</accession>
<feature type="compositionally biased region" description="Basic and acidic residues" evidence="1">
    <location>
        <begin position="510"/>
        <end position="519"/>
    </location>
</feature>
<evidence type="ECO:0000256" key="2">
    <source>
        <dbReference type="SAM" id="Phobius"/>
    </source>
</evidence>
<feature type="transmembrane region" description="Helical" evidence="2">
    <location>
        <begin position="161"/>
        <end position="181"/>
    </location>
</feature>
<feature type="region of interest" description="Disordered" evidence="1">
    <location>
        <begin position="469"/>
        <end position="519"/>
    </location>
</feature>
<dbReference type="Proteomes" id="UP000077071">
    <property type="component" value="Chromosome"/>
</dbReference>
<keyword evidence="2" id="KW-1133">Transmembrane helix</keyword>
<evidence type="ECO:0000313" key="3">
    <source>
        <dbReference type="EMBL" id="AND16861.1"/>
    </source>
</evidence>
<dbReference type="PATRIC" id="fig|33888.3.peg.1905"/>
<dbReference type="EMBL" id="CP015515">
    <property type="protein sequence ID" value="AND16861.1"/>
    <property type="molecule type" value="Genomic_DNA"/>
</dbReference>
<feature type="transmembrane region" description="Helical" evidence="2">
    <location>
        <begin position="296"/>
        <end position="313"/>
    </location>
</feature>
<dbReference type="PANTHER" id="PTHR37422:SF13">
    <property type="entry name" value="LIPOPOLYSACCHARIDE BIOSYNTHESIS PROTEIN PA4999-RELATED"/>
    <property type="match status" value="1"/>
</dbReference>
<dbReference type="STRING" id="33888.A6122_1730"/>